<dbReference type="Proteomes" id="UP000265520">
    <property type="component" value="Unassembled WGS sequence"/>
</dbReference>
<sequence>RDGQSTTKNWTHSNNQVDIAPRFGRCVVEALEVRAHIRSQVTLVELYGLESVGIHNVTRAARIDEDSAKLKGGHVYPDEERDVGIR</sequence>
<name>A0A392SVK9_9FABA</name>
<dbReference type="AlphaFoldDB" id="A0A392SVK9"/>
<evidence type="ECO:0000313" key="2">
    <source>
        <dbReference type="Proteomes" id="UP000265520"/>
    </source>
</evidence>
<proteinExistence type="predicted"/>
<dbReference type="EMBL" id="LXQA010447938">
    <property type="protein sequence ID" value="MCI52482.1"/>
    <property type="molecule type" value="Genomic_DNA"/>
</dbReference>
<accession>A0A392SVK9</accession>
<organism evidence="1 2">
    <name type="scientific">Trifolium medium</name>
    <dbReference type="NCBI Taxonomy" id="97028"/>
    <lineage>
        <taxon>Eukaryota</taxon>
        <taxon>Viridiplantae</taxon>
        <taxon>Streptophyta</taxon>
        <taxon>Embryophyta</taxon>
        <taxon>Tracheophyta</taxon>
        <taxon>Spermatophyta</taxon>
        <taxon>Magnoliopsida</taxon>
        <taxon>eudicotyledons</taxon>
        <taxon>Gunneridae</taxon>
        <taxon>Pentapetalae</taxon>
        <taxon>rosids</taxon>
        <taxon>fabids</taxon>
        <taxon>Fabales</taxon>
        <taxon>Fabaceae</taxon>
        <taxon>Papilionoideae</taxon>
        <taxon>50 kb inversion clade</taxon>
        <taxon>NPAAA clade</taxon>
        <taxon>Hologalegina</taxon>
        <taxon>IRL clade</taxon>
        <taxon>Trifolieae</taxon>
        <taxon>Trifolium</taxon>
    </lineage>
</organism>
<comment type="caution">
    <text evidence="1">The sequence shown here is derived from an EMBL/GenBank/DDBJ whole genome shotgun (WGS) entry which is preliminary data.</text>
</comment>
<keyword evidence="2" id="KW-1185">Reference proteome</keyword>
<feature type="non-terminal residue" evidence="1">
    <location>
        <position position="1"/>
    </location>
</feature>
<reference evidence="1 2" key="1">
    <citation type="journal article" date="2018" name="Front. Plant Sci.">
        <title>Red Clover (Trifolium pratense) and Zigzag Clover (T. medium) - A Picture of Genomic Similarities and Differences.</title>
        <authorList>
            <person name="Dluhosova J."/>
            <person name="Istvanek J."/>
            <person name="Nedelnik J."/>
            <person name="Repkova J."/>
        </authorList>
    </citation>
    <scope>NUCLEOTIDE SEQUENCE [LARGE SCALE GENOMIC DNA]</scope>
    <source>
        <strain evidence="2">cv. 10/8</strain>
        <tissue evidence="1">Leaf</tissue>
    </source>
</reference>
<evidence type="ECO:0000313" key="1">
    <source>
        <dbReference type="EMBL" id="MCI52482.1"/>
    </source>
</evidence>
<protein>
    <submittedName>
        <fullName evidence="1">Uncharacterized protein</fullName>
    </submittedName>
</protein>